<feature type="signal peptide" evidence="2">
    <location>
        <begin position="1"/>
        <end position="45"/>
    </location>
</feature>
<comment type="caution">
    <text evidence="3">The sequence shown here is derived from an EMBL/GenBank/DDBJ whole genome shotgun (WGS) entry which is preliminary data.</text>
</comment>
<proteinExistence type="predicted"/>
<dbReference type="InterPro" id="IPR010239">
    <property type="entry name" value="CHP02001"/>
</dbReference>
<evidence type="ECO:0000256" key="1">
    <source>
        <dbReference type="SAM" id="MobiDB-lite"/>
    </source>
</evidence>
<keyword evidence="4" id="KW-1185">Reference proteome</keyword>
<name>A0ABQ6ZG68_9GAMM</name>
<protein>
    <submittedName>
        <fullName evidence="3">Uncharacterized protein</fullName>
    </submittedName>
</protein>
<dbReference type="Proteomes" id="UP000781710">
    <property type="component" value="Unassembled WGS sequence"/>
</dbReference>
<evidence type="ECO:0000256" key="2">
    <source>
        <dbReference type="SAM" id="SignalP"/>
    </source>
</evidence>
<dbReference type="Pfam" id="PF09694">
    <property type="entry name" value="Gcw_chp"/>
    <property type="match status" value="1"/>
</dbReference>
<organism evidence="3 4">
    <name type="scientific">Pseudoxanthomonas japonensis</name>
    <dbReference type="NCBI Taxonomy" id="69284"/>
    <lineage>
        <taxon>Bacteria</taxon>
        <taxon>Pseudomonadati</taxon>
        <taxon>Pseudomonadota</taxon>
        <taxon>Gammaproteobacteria</taxon>
        <taxon>Lysobacterales</taxon>
        <taxon>Lysobacteraceae</taxon>
        <taxon>Pseudoxanthomonas</taxon>
    </lineage>
</organism>
<reference evidence="3 4" key="1">
    <citation type="submission" date="2017-10" db="EMBL/GenBank/DDBJ databases">
        <title>Whole genome sequencing of members of genus Pseudoxanthomonas.</title>
        <authorList>
            <person name="Kumar S."/>
            <person name="Bansal K."/>
            <person name="Kaur A."/>
            <person name="Patil P."/>
            <person name="Sharma S."/>
            <person name="Patil P.B."/>
        </authorList>
    </citation>
    <scope>NUCLEOTIDE SEQUENCE [LARGE SCALE GENOMIC DNA]</scope>
    <source>
        <strain evidence="3 4">DSM 17109</strain>
    </source>
</reference>
<evidence type="ECO:0000313" key="3">
    <source>
        <dbReference type="EMBL" id="KAF1724663.1"/>
    </source>
</evidence>
<accession>A0ABQ6ZG68</accession>
<sequence>MAVRRRPDAPGHPCHRPRRPRMKPIKLCTALATALLLSAPLAAFAQEAEEEASSPFSATFAVTTDYVFRGVSQTDNGPAFQAGASYSAPFGLYAGVWGSNVDFGDGGPNFEVDYFVGWNKDLSDSWNLDLGVNRYTYEGASDGYGNIDYNEYIAKLEWSGPVTVGGILAYADDYSNTGAEEIYAGLSASYDFGDSGFSLGATTGYTAIDAGSDGRADFYDGSITLSKGFGPATATLGYYDTFGSDAPELRRGSDIYKPGLVFTIAVEVP</sequence>
<dbReference type="NCBIfam" id="TIGR02001">
    <property type="entry name" value="gcw_chp"/>
    <property type="match status" value="1"/>
</dbReference>
<gene>
    <name evidence="3" type="ORF">CSC78_11305</name>
</gene>
<evidence type="ECO:0000313" key="4">
    <source>
        <dbReference type="Proteomes" id="UP000781710"/>
    </source>
</evidence>
<keyword evidence="2" id="KW-0732">Signal</keyword>
<feature type="chain" id="PRO_5045670946" evidence="2">
    <location>
        <begin position="46"/>
        <end position="269"/>
    </location>
</feature>
<dbReference type="EMBL" id="PDWW01000015">
    <property type="protein sequence ID" value="KAF1724663.1"/>
    <property type="molecule type" value="Genomic_DNA"/>
</dbReference>
<feature type="region of interest" description="Disordered" evidence="1">
    <location>
        <begin position="1"/>
        <end position="20"/>
    </location>
</feature>